<reference evidence="4" key="1">
    <citation type="journal article" date="2021" name="J. Hered.">
        <title>Genome Assembly of Salicaceae Populus deltoides (Eastern Cottonwood) I-69 Based on Nanopore Sequencing and Hi-C Technologies.</title>
        <authorList>
            <person name="Bai S."/>
            <person name="Wu H."/>
            <person name="Zhang J."/>
            <person name="Pan Z."/>
            <person name="Zhao W."/>
            <person name="Li Z."/>
            <person name="Tong C."/>
        </authorList>
    </citation>
    <scope>NUCLEOTIDE SEQUENCE</scope>
    <source>
        <tissue evidence="4">Leaf</tissue>
    </source>
</reference>
<sequence length="124" mass="13707">MLNSQNKTVDVEFNKLLVDTISDAAYVAASAPLGEKKFAAKEVSYTWLESLYVLVQCTPDITKYDCNRCLLQANPYISVCCNNNPGGRVIYPSCNLRFEIYSFYNEAAVVAMSPPPLSTPVVPL</sequence>
<evidence type="ECO:0000256" key="1">
    <source>
        <dbReference type="ARBA" id="ARBA00022729"/>
    </source>
</evidence>
<dbReference type="PANTHER" id="PTHR32099:SF110">
    <property type="entry name" value="CYSTEINE-RICH RECEPTOR-KINASE-LIKE PROTEIN"/>
    <property type="match status" value="1"/>
</dbReference>
<feature type="non-terminal residue" evidence="4">
    <location>
        <position position="124"/>
    </location>
</feature>
<proteinExistence type="predicted"/>
<accession>A0A8T2XJY9</accession>
<dbReference type="Pfam" id="PF01657">
    <property type="entry name" value="Stress-antifung"/>
    <property type="match status" value="1"/>
</dbReference>
<dbReference type="EMBL" id="JACEGQ020000011">
    <property type="protein sequence ID" value="KAH8493486.1"/>
    <property type="molecule type" value="Genomic_DNA"/>
</dbReference>
<name>A0A8T2XJY9_POPDE</name>
<feature type="domain" description="Gnk2-homologous" evidence="3">
    <location>
        <begin position="1"/>
        <end position="103"/>
    </location>
</feature>
<dbReference type="InterPro" id="IPR002902">
    <property type="entry name" value="GNK2"/>
</dbReference>
<dbReference type="CDD" id="cd23509">
    <property type="entry name" value="Gnk2-like"/>
    <property type="match status" value="1"/>
</dbReference>
<dbReference type="InterPro" id="IPR038408">
    <property type="entry name" value="GNK2_sf"/>
</dbReference>
<evidence type="ECO:0000259" key="3">
    <source>
        <dbReference type="PROSITE" id="PS51473"/>
    </source>
</evidence>
<dbReference type="Proteomes" id="UP000807159">
    <property type="component" value="Chromosome 11"/>
</dbReference>
<keyword evidence="1" id="KW-0732">Signal</keyword>
<dbReference type="AlphaFoldDB" id="A0A8T2XJY9"/>
<evidence type="ECO:0000313" key="4">
    <source>
        <dbReference type="EMBL" id="KAH8493486.1"/>
    </source>
</evidence>
<organism evidence="4 5">
    <name type="scientific">Populus deltoides</name>
    <name type="common">Eastern poplar</name>
    <name type="synonym">Eastern cottonwood</name>
    <dbReference type="NCBI Taxonomy" id="3696"/>
    <lineage>
        <taxon>Eukaryota</taxon>
        <taxon>Viridiplantae</taxon>
        <taxon>Streptophyta</taxon>
        <taxon>Embryophyta</taxon>
        <taxon>Tracheophyta</taxon>
        <taxon>Spermatophyta</taxon>
        <taxon>Magnoliopsida</taxon>
        <taxon>eudicotyledons</taxon>
        <taxon>Gunneridae</taxon>
        <taxon>Pentapetalae</taxon>
        <taxon>rosids</taxon>
        <taxon>fabids</taxon>
        <taxon>Malpighiales</taxon>
        <taxon>Salicaceae</taxon>
        <taxon>Saliceae</taxon>
        <taxon>Populus</taxon>
    </lineage>
</organism>
<protein>
    <recommendedName>
        <fullName evidence="3">Gnk2-homologous domain-containing protein</fullName>
    </recommendedName>
</protein>
<evidence type="ECO:0000313" key="5">
    <source>
        <dbReference type="Proteomes" id="UP000807159"/>
    </source>
</evidence>
<keyword evidence="5" id="KW-1185">Reference proteome</keyword>
<dbReference type="FunFam" id="3.30.430.20:FF:000012">
    <property type="entry name" value="Cysteine-rich receptor-like protein kinase 25"/>
    <property type="match status" value="1"/>
</dbReference>
<keyword evidence="2" id="KW-0677">Repeat</keyword>
<dbReference type="PANTHER" id="PTHR32099">
    <property type="entry name" value="CYSTEINE-RICH REPEAT SECRETORY PROTEIN"/>
    <property type="match status" value="1"/>
</dbReference>
<evidence type="ECO:0000256" key="2">
    <source>
        <dbReference type="ARBA" id="ARBA00022737"/>
    </source>
</evidence>
<comment type="caution">
    <text evidence="4">The sequence shown here is derived from an EMBL/GenBank/DDBJ whole genome shotgun (WGS) entry which is preliminary data.</text>
</comment>
<dbReference type="Gene3D" id="3.30.430.20">
    <property type="entry name" value="Gnk2 domain, C-X8-C-X2-C motif"/>
    <property type="match status" value="1"/>
</dbReference>
<dbReference type="PROSITE" id="PS51473">
    <property type="entry name" value="GNK2"/>
    <property type="match status" value="1"/>
</dbReference>
<gene>
    <name evidence="4" type="ORF">H0E87_020296</name>
</gene>